<accession>A0A7Y7PR24</accession>
<dbReference type="RefSeq" id="WP_176909303.1">
    <property type="nucleotide sequence ID" value="NZ_JABKAU010000029.1"/>
</dbReference>
<proteinExistence type="inferred from homology"/>
<dbReference type="InterPro" id="IPR039426">
    <property type="entry name" value="TonB-dep_rcpt-like"/>
</dbReference>
<keyword evidence="2" id="KW-0732">Signal</keyword>
<evidence type="ECO:0000256" key="1">
    <source>
        <dbReference type="PROSITE-ProRule" id="PRU01360"/>
    </source>
</evidence>
<evidence type="ECO:0000313" key="3">
    <source>
        <dbReference type="EMBL" id="NVO32433.1"/>
    </source>
</evidence>
<organism evidence="3 4">
    <name type="scientific">Hymenobacter lapidiphilus</name>
    <dbReference type="NCBI Taxonomy" id="2608003"/>
    <lineage>
        <taxon>Bacteria</taxon>
        <taxon>Pseudomonadati</taxon>
        <taxon>Bacteroidota</taxon>
        <taxon>Cytophagia</taxon>
        <taxon>Cytophagales</taxon>
        <taxon>Hymenobacteraceae</taxon>
        <taxon>Hymenobacter</taxon>
    </lineage>
</organism>
<feature type="signal peptide" evidence="2">
    <location>
        <begin position="1"/>
        <end position="20"/>
    </location>
</feature>
<feature type="chain" id="PRO_5031006906" description="TonB-dependent receptor plug domain-containing protein" evidence="2">
    <location>
        <begin position="21"/>
        <end position="106"/>
    </location>
</feature>
<reference evidence="3 4" key="1">
    <citation type="submission" date="2020-05" db="EMBL/GenBank/DDBJ databases">
        <title>Hymenobacter terrestris sp. nov. and Hymenobacter lapidiphilus sp. nov., isolated from regoliths in Antarctica.</title>
        <authorList>
            <person name="Sedlacek I."/>
            <person name="Pantucek R."/>
            <person name="Zeman M."/>
            <person name="Holochova P."/>
            <person name="Kralova S."/>
            <person name="Stankova E."/>
            <person name="Sedo O."/>
            <person name="Micenkova L."/>
            <person name="Svec P."/>
            <person name="Gupta V."/>
            <person name="Sood U."/>
            <person name="Korpole U.S."/>
            <person name="Lal R."/>
        </authorList>
    </citation>
    <scope>NUCLEOTIDE SEQUENCE [LARGE SCALE GENOMIC DNA]</scope>
    <source>
        <strain evidence="3 4">P5342</strain>
    </source>
</reference>
<keyword evidence="4" id="KW-1185">Reference proteome</keyword>
<name>A0A7Y7PR24_9BACT</name>
<keyword evidence="1" id="KW-1134">Transmembrane beta strand</keyword>
<dbReference type="InterPro" id="IPR037066">
    <property type="entry name" value="Plug_dom_sf"/>
</dbReference>
<dbReference type="EMBL" id="JABKAU010000029">
    <property type="protein sequence ID" value="NVO32433.1"/>
    <property type="molecule type" value="Genomic_DNA"/>
</dbReference>
<dbReference type="PROSITE" id="PS52016">
    <property type="entry name" value="TONB_DEPENDENT_REC_3"/>
    <property type="match status" value="1"/>
</dbReference>
<gene>
    <name evidence="3" type="ORF">HW554_14555</name>
</gene>
<evidence type="ECO:0000313" key="4">
    <source>
        <dbReference type="Proteomes" id="UP000565521"/>
    </source>
</evidence>
<dbReference type="Proteomes" id="UP000565521">
    <property type="component" value="Unassembled WGS sequence"/>
</dbReference>
<keyword evidence="1" id="KW-0998">Cell outer membrane</keyword>
<protein>
    <recommendedName>
        <fullName evidence="5">TonB-dependent receptor plug domain-containing protein</fullName>
    </recommendedName>
</protein>
<dbReference type="AlphaFoldDB" id="A0A7Y7PR24"/>
<comment type="similarity">
    <text evidence="1">Belongs to the TonB-dependent receptor family.</text>
</comment>
<comment type="subcellular location">
    <subcellularLocation>
        <location evidence="1">Cell outer membrane</location>
        <topology evidence="1">Multi-pass membrane protein</topology>
    </subcellularLocation>
</comment>
<dbReference type="SUPFAM" id="SSF56935">
    <property type="entry name" value="Porins"/>
    <property type="match status" value="1"/>
</dbReference>
<evidence type="ECO:0008006" key="5">
    <source>
        <dbReference type="Google" id="ProtNLM"/>
    </source>
</evidence>
<dbReference type="Gene3D" id="2.170.130.10">
    <property type="entry name" value="TonB-dependent receptor, plug domain"/>
    <property type="match status" value="1"/>
</dbReference>
<sequence length="106" mass="11175">MTRLLMLPLLLLGFAASAQTAPTTAPRLGLGKPTTIPLYIEALSMKPNPMYVVDGQIVDSSALSTISPDQIKSVSIIKPQAAAASFGPRVRNGTVMITNKPVKTGR</sequence>
<dbReference type="GO" id="GO:0009279">
    <property type="term" value="C:cell outer membrane"/>
    <property type="evidence" value="ECO:0007669"/>
    <property type="project" value="UniProtKB-SubCell"/>
</dbReference>
<keyword evidence="1" id="KW-0813">Transport</keyword>
<comment type="caution">
    <text evidence="3">The sequence shown here is derived from an EMBL/GenBank/DDBJ whole genome shotgun (WGS) entry which is preliminary data.</text>
</comment>
<keyword evidence="1" id="KW-0812">Transmembrane</keyword>
<evidence type="ECO:0000256" key="2">
    <source>
        <dbReference type="SAM" id="SignalP"/>
    </source>
</evidence>
<keyword evidence="1" id="KW-0472">Membrane</keyword>